<dbReference type="SUPFAM" id="SSF52374">
    <property type="entry name" value="Nucleotidylyl transferase"/>
    <property type="match status" value="1"/>
</dbReference>
<evidence type="ECO:0000256" key="1">
    <source>
        <dbReference type="ARBA" id="ARBA00001947"/>
    </source>
</evidence>
<keyword evidence="3 14" id="KW-0436">Ligase</keyword>
<evidence type="ECO:0000256" key="4">
    <source>
        <dbReference type="ARBA" id="ARBA00022723"/>
    </source>
</evidence>
<dbReference type="NCBIfam" id="TIGR00435">
    <property type="entry name" value="cysS"/>
    <property type="match status" value="1"/>
</dbReference>
<reference evidence="14" key="1">
    <citation type="submission" date="2021-05" db="EMBL/GenBank/DDBJ databases">
        <title>A free-living protist that lacks canonical eukaryotic 1 DNA replication and segregation systems.</title>
        <authorList>
            <person name="Salas-Leiva D.E."/>
            <person name="Tromer E.C."/>
            <person name="Curtis B.A."/>
            <person name="Jerlstrom-Hultqvist J."/>
            <person name="Kolisko M."/>
            <person name="Yi Z."/>
            <person name="Salas-Leiva J.S."/>
            <person name="Gallot-Lavallee L."/>
            <person name="Kops G.J.P.L."/>
            <person name="Archibald J.M."/>
            <person name="Simpson A.G.B."/>
            <person name="Roger A.J."/>
        </authorList>
    </citation>
    <scope>NUCLEOTIDE SEQUENCE</scope>
    <source>
        <strain evidence="14">BICM</strain>
    </source>
</reference>
<dbReference type="HAMAP" id="MF_00041">
    <property type="entry name" value="Cys_tRNA_synth"/>
    <property type="match status" value="1"/>
</dbReference>
<dbReference type="InterPro" id="IPR024909">
    <property type="entry name" value="Cys-tRNA/MSH_ligase"/>
</dbReference>
<keyword evidence="4" id="KW-0479">Metal-binding</keyword>
<evidence type="ECO:0000256" key="10">
    <source>
        <dbReference type="ARBA" id="ARBA00031499"/>
    </source>
</evidence>
<dbReference type="PANTHER" id="PTHR10890:SF3">
    <property type="entry name" value="CYSTEINE--TRNA LIGASE, CYTOPLASMIC"/>
    <property type="match status" value="1"/>
</dbReference>
<evidence type="ECO:0000256" key="7">
    <source>
        <dbReference type="ARBA" id="ARBA00022840"/>
    </source>
</evidence>
<keyword evidence="15" id="KW-1185">Reference proteome</keyword>
<dbReference type="PANTHER" id="PTHR10890">
    <property type="entry name" value="CYSTEINYL-TRNA SYNTHETASE"/>
    <property type="match status" value="1"/>
</dbReference>
<keyword evidence="8" id="KW-0648">Protein biosynthesis</keyword>
<evidence type="ECO:0000256" key="5">
    <source>
        <dbReference type="ARBA" id="ARBA00022741"/>
    </source>
</evidence>
<dbReference type="PRINTS" id="PR00983">
    <property type="entry name" value="TRNASYNTHCYS"/>
</dbReference>
<evidence type="ECO:0000256" key="12">
    <source>
        <dbReference type="SAM" id="MobiDB-lite"/>
    </source>
</evidence>
<evidence type="ECO:0000256" key="9">
    <source>
        <dbReference type="ARBA" id="ARBA00023146"/>
    </source>
</evidence>
<keyword evidence="5" id="KW-0547">Nucleotide-binding</keyword>
<sequence>MQVNDTIPSVIMAPSDNNADGSKPIRVANSLSAGKELEELVLPKDREVLWYQCGPTVYDVSHLGHARTYVALDCIRRIIEQYFGYKVKLVQNVTDIDDKIINKFIADQAGANEYSTFQDISRRFEQLFNDDMANLGVLPPDDITRVSEYMPQIVRFIQALMTKGFAYCGPDGSVYFDVHEFTKTHKYGKLEPGSVTVTPDDLPESERPKDGRKRAEDFALWKVKAEEAVVADTCSWDPAELIGEELQKDANGRVMGRGRPGWHIECSVMASDKLCTPERPFFDIHCGGIDLRFPHHDNELAQSEAYWGCQQWVNYFFHTGSLTVVDFVDGNRCVNKMSKSLGNFVTIADTLRDYTPTQVRLMLLNSAWNVDFQYQPALLETAAADERKLRVVLSELASFDGTAAEESVVAGLVAAARQQMDDDLRNNFRYDRTLARLFSLIREYDVVKAKGELDRTGADALQAFILEVLGLLGVEISTEKSGPDADVAQRVADLRAAVRAPALESKRSKDYAAGAEAIEALLAAEENAEPAVGEGATVLAELIASIRKAIATPAEKLPVAVLAACDATRERLLRVLGVSVQDKTDGAGYVLQWLSEAEKKQELDIIDAKRRKEEAKALAKKVEAELQAALLAIPVGTFFLQAREAYQSVDHKDKTNVNKTYADVVALCGPGEDAVVGLPKTKSVKKKVFNKETKEKTEVVLEQEINAKMLGKYAKTLAAHGEKRIAAGLASEEEKALVAQIGQHGKK</sequence>
<evidence type="ECO:0000256" key="8">
    <source>
        <dbReference type="ARBA" id="ARBA00022917"/>
    </source>
</evidence>
<feature type="region of interest" description="Disordered" evidence="12">
    <location>
        <begin position="1"/>
        <end position="23"/>
    </location>
</feature>
<dbReference type="GO" id="GO:0046872">
    <property type="term" value="F:metal ion binding"/>
    <property type="evidence" value="ECO:0007669"/>
    <property type="project" value="UniProtKB-KW"/>
</dbReference>
<dbReference type="OrthoDB" id="438179at2759"/>
<feature type="region of interest" description="Disordered" evidence="12">
    <location>
        <begin position="192"/>
        <end position="211"/>
    </location>
</feature>
<dbReference type="GO" id="GO:0005737">
    <property type="term" value="C:cytoplasm"/>
    <property type="evidence" value="ECO:0007669"/>
    <property type="project" value="TreeGrafter"/>
</dbReference>
<dbReference type="InterPro" id="IPR032678">
    <property type="entry name" value="tRNA-synt_1_cat_dom"/>
</dbReference>
<keyword evidence="9" id="KW-0030">Aminoacyl-tRNA synthetase</keyword>
<evidence type="ECO:0000256" key="6">
    <source>
        <dbReference type="ARBA" id="ARBA00022833"/>
    </source>
</evidence>
<dbReference type="Pfam" id="PF01406">
    <property type="entry name" value="tRNA-synt_1e"/>
    <property type="match status" value="1"/>
</dbReference>
<dbReference type="AlphaFoldDB" id="A0A8J6B9N2"/>
<dbReference type="InterPro" id="IPR014729">
    <property type="entry name" value="Rossmann-like_a/b/a_fold"/>
</dbReference>
<feature type="domain" description="tRNA synthetases class I catalytic" evidence="13">
    <location>
        <begin position="44"/>
        <end position="382"/>
    </location>
</feature>
<dbReference type="Gene3D" id="3.40.50.620">
    <property type="entry name" value="HUPs"/>
    <property type="match status" value="1"/>
</dbReference>
<name>A0A8J6B9N2_9EUKA</name>
<evidence type="ECO:0000313" key="14">
    <source>
        <dbReference type="EMBL" id="KAG9396104.1"/>
    </source>
</evidence>
<evidence type="ECO:0000256" key="2">
    <source>
        <dbReference type="ARBA" id="ARBA00012832"/>
    </source>
</evidence>
<keyword evidence="11" id="KW-0175">Coiled coil</keyword>
<dbReference type="InterPro" id="IPR015803">
    <property type="entry name" value="Cys-tRNA-ligase"/>
</dbReference>
<dbReference type="Proteomes" id="UP000717585">
    <property type="component" value="Unassembled WGS sequence"/>
</dbReference>
<evidence type="ECO:0000259" key="13">
    <source>
        <dbReference type="Pfam" id="PF01406"/>
    </source>
</evidence>
<proteinExistence type="inferred from homology"/>
<organism evidence="14 15">
    <name type="scientific">Carpediemonas membranifera</name>
    <dbReference type="NCBI Taxonomy" id="201153"/>
    <lineage>
        <taxon>Eukaryota</taxon>
        <taxon>Metamonada</taxon>
        <taxon>Carpediemonas-like organisms</taxon>
        <taxon>Carpediemonas</taxon>
    </lineage>
</organism>
<dbReference type="EC" id="6.1.1.16" evidence="2"/>
<keyword evidence="6" id="KW-0862">Zinc</keyword>
<accession>A0A8J6B9N2</accession>
<dbReference type="GO" id="GO:0006423">
    <property type="term" value="P:cysteinyl-tRNA aminoacylation"/>
    <property type="evidence" value="ECO:0007669"/>
    <property type="project" value="InterPro"/>
</dbReference>
<keyword evidence="7" id="KW-0067">ATP-binding</keyword>
<protein>
    <recommendedName>
        <fullName evidence="2">cysteine--tRNA ligase</fullName>
        <ecNumber evidence="2">6.1.1.16</ecNumber>
    </recommendedName>
    <alternativeName>
        <fullName evidence="10">Cysteinyl-tRNA synthetase</fullName>
    </alternativeName>
</protein>
<dbReference type="CDD" id="cd00672">
    <property type="entry name" value="CysRS_core"/>
    <property type="match status" value="1"/>
</dbReference>
<dbReference type="GO" id="GO:0004817">
    <property type="term" value="F:cysteine-tRNA ligase activity"/>
    <property type="evidence" value="ECO:0007669"/>
    <property type="project" value="UniProtKB-EC"/>
</dbReference>
<feature type="coiled-coil region" evidence="11">
    <location>
        <begin position="605"/>
        <end position="632"/>
    </location>
</feature>
<comment type="cofactor">
    <cofactor evidence="1">
        <name>Zn(2+)</name>
        <dbReference type="ChEBI" id="CHEBI:29105"/>
    </cofactor>
</comment>
<evidence type="ECO:0000256" key="11">
    <source>
        <dbReference type="SAM" id="Coils"/>
    </source>
</evidence>
<comment type="caution">
    <text evidence="14">The sequence shown here is derived from an EMBL/GenBank/DDBJ whole genome shotgun (WGS) entry which is preliminary data.</text>
</comment>
<dbReference type="GO" id="GO:0005524">
    <property type="term" value="F:ATP binding"/>
    <property type="evidence" value="ECO:0007669"/>
    <property type="project" value="UniProtKB-KW"/>
</dbReference>
<dbReference type="EMBL" id="JAHDYR010000007">
    <property type="protein sequence ID" value="KAG9396104.1"/>
    <property type="molecule type" value="Genomic_DNA"/>
</dbReference>
<evidence type="ECO:0000256" key="3">
    <source>
        <dbReference type="ARBA" id="ARBA00022598"/>
    </source>
</evidence>
<evidence type="ECO:0000313" key="15">
    <source>
        <dbReference type="Proteomes" id="UP000717585"/>
    </source>
</evidence>
<gene>
    <name evidence="14" type="ORF">J8273_2456</name>
</gene>